<keyword evidence="1" id="KW-0472">Membrane</keyword>
<keyword evidence="1" id="KW-0812">Transmembrane</keyword>
<keyword evidence="2" id="KW-1185">Reference proteome</keyword>
<dbReference type="OrthoDB" id="1428343at2759"/>
<accession>A0A1S3EE88</accession>
<evidence type="ECO:0000313" key="2">
    <source>
        <dbReference type="Proteomes" id="UP000087171"/>
    </source>
</evidence>
<dbReference type="GeneID" id="101494115"/>
<keyword evidence="1" id="KW-1133">Transmembrane helix</keyword>
<proteinExistence type="predicted"/>
<protein>
    <submittedName>
        <fullName evidence="3">Uncharacterized protein LOC101494115</fullName>
    </submittedName>
</protein>
<dbReference type="RefSeq" id="XP_012574157.1">
    <property type="nucleotide sequence ID" value="XM_012718703.1"/>
</dbReference>
<dbReference type="KEGG" id="cam:101494115"/>
<evidence type="ECO:0000313" key="3">
    <source>
        <dbReference type="RefSeq" id="XP_012574157.1"/>
    </source>
</evidence>
<reference evidence="2" key="1">
    <citation type="journal article" date="2013" name="Nat. Biotechnol.">
        <title>Draft genome sequence of chickpea (Cicer arietinum) provides a resource for trait improvement.</title>
        <authorList>
            <person name="Varshney R.K."/>
            <person name="Song C."/>
            <person name="Saxena R.K."/>
            <person name="Azam S."/>
            <person name="Yu S."/>
            <person name="Sharpe A.G."/>
            <person name="Cannon S."/>
            <person name="Baek J."/>
            <person name="Rosen B.D."/>
            <person name="Tar'an B."/>
            <person name="Millan T."/>
            <person name="Zhang X."/>
            <person name="Ramsay L.D."/>
            <person name="Iwata A."/>
            <person name="Wang Y."/>
            <person name="Nelson W."/>
            <person name="Farmer A.D."/>
            <person name="Gaur P.M."/>
            <person name="Soderlund C."/>
            <person name="Penmetsa R.V."/>
            <person name="Xu C."/>
            <person name="Bharti A.K."/>
            <person name="He W."/>
            <person name="Winter P."/>
            <person name="Zhao S."/>
            <person name="Hane J.K."/>
            <person name="Carrasquilla-Garcia N."/>
            <person name="Condie J.A."/>
            <person name="Upadhyaya H.D."/>
            <person name="Luo M.C."/>
            <person name="Thudi M."/>
            <person name="Gowda C.L."/>
            <person name="Singh N.P."/>
            <person name="Lichtenzveig J."/>
            <person name="Gali K.K."/>
            <person name="Rubio J."/>
            <person name="Nadarajan N."/>
            <person name="Dolezel J."/>
            <person name="Bansal K.C."/>
            <person name="Xu X."/>
            <person name="Edwards D."/>
            <person name="Zhang G."/>
            <person name="Kahl G."/>
            <person name="Gil J."/>
            <person name="Singh K.B."/>
            <person name="Datta S.K."/>
            <person name="Jackson S.A."/>
            <person name="Wang J."/>
            <person name="Cook D.R."/>
        </authorList>
    </citation>
    <scope>NUCLEOTIDE SEQUENCE [LARGE SCALE GENOMIC DNA]</scope>
    <source>
        <strain evidence="2">cv. CDC Frontier</strain>
    </source>
</reference>
<name>A0A1S3EE88_CICAR</name>
<dbReference type="Proteomes" id="UP000087171">
    <property type="component" value="Chromosome Ca7"/>
</dbReference>
<reference evidence="3" key="2">
    <citation type="submission" date="2025-08" db="UniProtKB">
        <authorList>
            <consortium name="RefSeq"/>
        </authorList>
    </citation>
    <scope>IDENTIFICATION</scope>
    <source>
        <tissue evidence="3">Etiolated seedlings</tissue>
    </source>
</reference>
<dbReference type="PaxDb" id="3827-XP_004510742.1"/>
<evidence type="ECO:0000256" key="1">
    <source>
        <dbReference type="SAM" id="Phobius"/>
    </source>
</evidence>
<organism evidence="2 3">
    <name type="scientific">Cicer arietinum</name>
    <name type="common">Chickpea</name>
    <name type="synonym">Garbanzo</name>
    <dbReference type="NCBI Taxonomy" id="3827"/>
    <lineage>
        <taxon>Eukaryota</taxon>
        <taxon>Viridiplantae</taxon>
        <taxon>Streptophyta</taxon>
        <taxon>Embryophyta</taxon>
        <taxon>Tracheophyta</taxon>
        <taxon>Spermatophyta</taxon>
        <taxon>Magnoliopsida</taxon>
        <taxon>eudicotyledons</taxon>
        <taxon>Gunneridae</taxon>
        <taxon>Pentapetalae</taxon>
        <taxon>rosids</taxon>
        <taxon>fabids</taxon>
        <taxon>Fabales</taxon>
        <taxon>Fabaceae</taxon>
        <taxon>Papilionoideae</taxon>
        <taxon>50 kb inversion clade</taxon>
        <taxon>NPAAA clade</taxon>
        <taxon>Hologalegina</taxon>
        <taxon>IRL clade</taxon>
        <taxon>Cicereae</taxon>
        <taxon>Cicer</taxon>
    </lineage>
</organism>
<dbReference type="AlphaFoldDB" id="A0A1S3EE88"/>
<sequence>MASATTNKQVILIAEYPVFSEDLPDKDSPILEMDVDLDHDDVIFWEGSNSWKKLDGVDVSAAYPSTCEVNLNEFCHWLGFQCDMVSFDFRNEIFSATTLVSFDFSKERSFERTPSISDKKWERLNRRLVVLNGYVAFICTVLLTAYCHIWFLGELGVKE</sequence>
<gene>
    <name evidence="3" type="primary">LOC101494115</name>
</gene>
<feature type="transmembrane region" description="Helical" evidence="1">
    <location>
        <begin position="129"/>
        <end position="151"/>
    </location>
</feature>